<keyword evidence="9" id="KW-1185">Reference proteome</keyword>
<proteinExistence type="predicted"/>
<evidence type="ECO:0000259" key="6">
    <source>
        <dbReference type="PROSITE" id="PS50887"/>
    </source>
</evidence>
<feature type="chain" id="PRO_5042774161" description="diguanylate cyclase" evidence="5">
    <location>
        <begin position="30"/>
        <end position="966"/>
    </location>
</feature>
<feature type="signal peptide" evidence="5">
    <location>
        <begin position="1"/>
        <end position="29"/>
    </location>
</feature>
<dbReference type="Gene3D" id="3.30.70.270">
    <property type="match status" value="1"/>
</dbReference>
<organism evidence="7">
    <name type="scientific">Coralloluteibacterium stylophorae</name>
    <dbReference type="NCBI Taxonomy" id="1776034"/>
    <lineage>
        <taxon>Bacteria</taxon>
        <taxon>Pseudomonadati</taxon>
        <taxon>Pseudomonadota</taxon>
        <taxon>Gammaproteobacteria</taxon>
        <taxon>Lysobacterales</taxon>
        <taxon>Lysobacteraceae</taxon>
        <taxon>Coralloluteibacterium</taxon>
    </lineage>
</organism>
<dbReference type="SUPFAM" id="SSF63829">
    <property type="entry name" value="Calcium-dependent phosphotriesterase"/>
    <property type="match status" value="2"/>
</dbReference>
<dbReference type="InterPro" id="IPR015943">
    <property type="entry name" value="WD40/YVTN_repeat-like_dom_sf"/>
</dbReference>
<reference evidence="7" key="2">
    <citation type="submission" date="2021-04" db="EMBL/GenBank/DDBJ databases">
        <authorList>
            <person name="Karlyshev A.V."/>
        </authorList>
    </citation>
    <scope>NUCLEOTIDE SEQUENCE</scope>
    <source>
        <strain evidence="7">LMG 29479</strain>
    </source>
</reference>
<comment type="cofactor">
    <cofactor evidence="1">
        <name>Mg(2+)</name>
        <dbReference type="ChEBI" id="CHEBI:18420"/>
    </cofactor>
</comment>
<dbReference type="EMBL" id="JAGQFT010000003">
    <property type="protein sequence ID" value="MBR0561116.1"/>
    <property type="molecule type" value="Genomic_DNA"/>
</dbReference>
<dbReference type="InterPro" id="IPR013783">
    <property type="entry name" value="Ig-like_fold"/>
</dbReference>
<dbReference type="GO" id="GO:0052621">
    <property type="term" value="F:diguanylate cyclase activity"/>
    <property type="evidence" value="ECO:0007669"/>
    <property type="project" value="UniProtKB-EC"/>
</dbReference>
<keyword evidence="4" id="KW-1133">Transmembrane helix</keyword>
<evidence type="ECO:0000256" key="3">
    <source>
        <dbReference type="ARBA" id="ARBA00034247"/>
    </source>
</evidence>
<feature type="transmembrane region" description="Helical" evidence="4">
    <location>
        <begin position="745"/>
        <end position="762"/>
    </location>
</feature>
<dbReference type="SMART" id="SM00267">
    <property type="entry name" value="GGDEF"/>
    <property type="match status" value="1"/>
</dbReference>
<dbReference type="EC" id="2.7.7.65" evidence="2"/>
<dbReference type="GO" id="GO:0043709">
    <property type="term" value="P:cell adhesion involved in single-species biofilm formation"/>
    <property type="evidence" value="ECO:0007669"/>
    <property type="project" value="TreeGrafter"/>
</dbReference>
<dbReference type="InterPro" id="IPR029787">
    <property type="entry name" value="Nucleotide_cyclase"/>
</dbReference>
<feature type="domain" description="GGDEF" evidence="6">
    <location>
        <begin position="833"/>
        <end position="964"/>
    </location>
</feature>
<dbReference type="RefSeq" id="WP_211925084.1">
    <property type="nucleotide sequence ID" value="NZ_JAGQFT020000009.1"/>
</dbReference>
<name>A0A8J7VRV3_9GAMM</name>
<dbReference type="GO" id="GO:1902201">
    <property type="term" value="P:negative regulation of bacterial-type flagellum-dependent cell motility"/>
    <property type="evidence" value="ECO:0007669"/>
    <property type="project" value="TreeGrafter"/>
</dbReference>
<accession>A0A8J7VRV3</accession>
<gene>
    <name evidence="7" type="ORF">KB893_01075</name>
    <name evidence="8" type="ORF">KB893_013295</name>
</gene>
<evidence type="ECO:0000313" key="7">
    <source>
        <dbReference type="EMBL" id="MBR0561116.1"/>
    </source>
</evidence>
<dbReference type="Pfam" id="PF07494">
    <property type="entry name" value="Reg_prop"/>
    <property type="match status" value="1"/>
</dbReference>
<evidence type="ECO:0000256" key="5">
    <source>
        <dbReference type="SAM" id="SignalP"/>
    </source>
</evidence>
<dbReference type="InterPro" id="IPR050469">
    <property type="entry name" value="Diguanylate_Cyclase"/>
</dbReference>
<dbReference type="InterPro" id="IPR011110">
    <property type="entry name" value="Reg_prop"/>
</dbReference>
<dbReference type="FunFam" id="3.30.70.270:FF:000001">
    <property type="entry name" value="Diguanylate cyclase domain protein"/>
    <property type="match status" value="1"/>
</dbReference>
<dbReference type="GO" id="GO:0005886">
    <property type="term" value="C:plasma membrane"/>
    <property type="evidence" value="ECO:0007669"/>
    <property type="project" value="TreeGrafter"/>
</dbReference>
<keyword evidence="7" id="KW-0548">Nucleotidyltransferase</keyword>
<dbReference type="Pfam" id="PF00990">
    <property type="entry name" value="GGDEF"/>
    <property type="match status" value="1"/>
</dbReference>
<dbReference type="EMBL" id="JAGQFT020000009">
    <property type="protein sequence ID" value="MBS7458109.1"/>
    <property type="molecule type" value="Genomic_DNA"/>
</dbReference>
<reference evidence="8 9" key="1">
    <citation type="journal article" date="2021" name="Microbiol. Resour. Announc.">
        <title>Draft Genome Sequence of Coralloluteibacterium stylophorae LMG 29479T.</title>
        <authorList>
            <person name="Karlyshev A.V."/>
            <person name="Kudryashova E.B."/>
            <person name="Ariskina E.V."/>
            <person name="Conroy A.P."/>
            <person name="Abidueva E.Y."/>
        </authorList>
    </citation>
    <scope>NUCLEOTIDE SEQUENCE [LARGE SCALE GENOMIC DNA]</scope>
    <source>
        <strain evidence="8 9">LMG 29479</strain>
    </source>
</reference>
<sequence length="966" mass="103233">MPTLAGRRRLRACLAVAALACAVAAGGVAAQSFPLRGYGTADGLRSLSASCLAEDADGVLWVCTYSGLYRHDGDRFERIDAASGLRDAVILDVAPDPAGGLWIGGAADLYRWTGERAERVAGVDGRGLAADAGASIAALADGAVVLSGERALRVVADGAGGWRTGPLFDAATEAATPALRSLGAVYADGGALWFGCGEGICRRAEDGAIATFGPAQGVAADTWTDFLRDRGGRLWARSPLHVAVLEPGAAAFAERPLPVALTTTTSNLDIVEDAAGRILTRTDSGLARWADGRWQVFDARNGLPDGAATALASGRNGQLWMAYPGHGVLRWLGYGRIENWDATVGLTGTPTWSILRDADGRMLIGNNTGGGRIDPAAGRVVDWQLGGDTPARTVVGLTTGPRQALWVTLFRGQLLRRDARGTALVATLPHRIKRAFFDRDGRLWLCTLRGVYRIDDPLRDGTPRRVEDVPEVGFGDGMQDAAGRVWLAGKPGLFRYADGRWTRIRVSGDVPSQRFDKLSVGSDDVLWVSVDNAGLFRGRVDGDALRLEAVDDPLLAQSLPYFIRHDVRGRLWVGGSMGVDVHADGRWAHLGQAGGLVSDDVSEGAFFADADGSVWIGTSLGVTHVLEPEALFAGAPLEVRIARAERGGQPLDDGAVLPWGRQAVRLTLSTPGVVGSDLLRFRYRLRGRQDDWIETGARTLDFPVLESGQQVIEVQAIDLGRRLRSGVTHFAFRIAPPWWRSPPALAAWSALGLLLLGGLWRWRVRRIRTRERELEALVAARTRELEDDKRALEQARAALQVQATHDSLTGLRNRAGILAALEQECARARAGGQPLAVALIDLDHFKRINDTHGHLAGDAVLVQIAARLSARMRGSDTVGRYGGEELLVVLPGLVAPAGGRLQALHEAVCGSPMEIEGESLRVTCSIGVAWLRAGDAPTALLRRADAALYRAKHAGRDRVVAETAAD</sequence>
<dbReference type="SUPFAM" id="SSF55073">
    <property type="entry name" value="Nucleotide cyclase"/>
    <property type="match status" value="1"/>
</dbReference>
<keyword evidence="7" id="KW-0808">Transferase</keyword>
<keyword evidence="4" id="KW-0812">Transmembrane</keyword>
<dbReference type="InterPro" id="IPR000160">
    <property type="entry name" value="GGDEF_dom"/>
</dbReference>
<dbReference type="Gene3D" id="2.60.40.10">
    <property type="entry name" value="Immunoglobulins"/>
    <property type="match status" value="1"/>
</dbReference>
<dbReference type="CDD" id="cd01949">
    <property type="entry name" value="GGDEF"/>
    <property type="match status" value="1"/>
</dbReference>
<dbReference type="NCBIfam" id="TIGR00254">
    <property type="entry name" value="GGDEF"/>
    <property type="match status" value="1"/>
</dbReference>
<keyword evidence="4" id="KW-0472">Membrane</keyword>
<dbReference type="InterPro" id="IPR043128">
    <property type="entry name" value="Rev_trsase/Diguanyl_cyclase"/>
</dbReference>
<dbReference type="Gene3D" id="2.130.10.10">
    <property type="entry name" value="YVTN repeat-like/Quinoprotein amine dehydrogenase"/>
    <property type="match status" value="3"/>
</dbReference>
<protein>
    <recommendedName>
        <fullName evidence="2">diguanylate cyclase</fullName>
        <ecNumber evidence="2">2.7.7.65</ecNumber>
    </recommendedName>
</protein>
<dbReference type="AlphaFoldDB" id="A0A8J7VRV3"/>
<evidence type="ECO:0000256" key="1">
    <source>
        <dbReference type="ARBA" id="ARBA00001946"/>
    </source>
</evidence>
<evidence type="ECO:0000256" key="4">
    <source>
        <dbReference type="SAM" id="Phobius"/>
    </source>
</evidence>
<evidence type="ECO:0000313" key="8">
    <source>
        <dbReference type="EMBL" id="MBS7458109.1"/>
    </source>
</evidence>
<comment type="catalytic activity">
    <reaction evidence="3">
        <text>2 GTP = 3',3'-c-di-GMP + 2 diphosphate</text>
        <dbReference type="Rhea" id="RHEA:24898"/>
        <dbReference type="ChEBI" id="CHEBI:33019"/>
        <dbReference type="ChEBI" id="CHEBI:37565"/>
        <dbReference type="ChEBI" id="CHEBI:58805"/>
        <dbReference type="EC" id="2.7.7.65"/>
    </reaction>
</comment>
<dbReference type="PANTHER" id="PTHR45138:SF9">
    <property type="entry name" value="DIGUANYLATE CYCLASE DGCM-RELATED"/>
    <property type="match status" value="1"/>
</dbReference>
<dbReference type="Proteomes" id="UP000675747">
    <property type="component" value="Unassembled WGS sequence"/>
</dbReference>
<evidence type="ECO:0000256" key="2">
    <source>
        <dbReference type="ARBA" id="ARBA00012528"/>
    </source>
</evidence>
<dbReference type="PROSITE" id="PS50887">
    <property type="entry name" value="GGDEF"/>
    <property type="match status" value="1"/>
</dbReference>
<dbReference type="PANTHER" id="PTHR45138">
    <property type="entry name" value="REGULATORY COMPONENTS OF SENSORY TRANSDUCTION SYSTEM"/>
    <property type="match status" value="1"/>
</dbReference>
<evidence type="ECO:0000313" key="9">
    <source>
        <dbReference type="Proteomes" id="UP000675747"/>
    </source>
</evidence>
<comment type="caution">
    <text evidence="7">The sequence shown here is derived from an EMBL/GenBank/DDBJ whole genome shotgun (WGS) entry which is preliminary data.</text>
</comment>
<keyword evidence="5" id="KW-0732">Signal</keyword>